<protein>
    <submittedName>
        <fullName evidence="2">Uncharacterized protein</fullName>
    </submittedName>
</protein>
<evidence type="ECO:0000313" key="3">
    <source>
        <dbReference type="Proteomes" id="UP001054252"/>
    </source>
</evidence>
<reference evidence="2 3" key="1">
    <citation type="journal article" date="2021" name="Commun. Biol.">
        <title>The genome of Shorea leprosula (Dipterocarpaceae) highlights the ecological relevance of drought in aseasonal tropical rainforests.</title>
        <authorList>
            <person name="Ng K.K.S."/>
            <person name="Kobayashi M.J."/>
            <person name="Fawcett J.A."/>
            <person name="Hatakeyama M."/>
            <person name="Paape T."/>
            <person name="Ng C.H."/>
            <person name="Ang C.C."/>
            <person name="Tnah L.H."/>
            <person name="Lee C.T."/>
            <person name="Nishiyama T."/>
            <person name="Sese J."/>
            <person name="O'Brien M.J."/>
            <person name="Copetti D."/>
            <person name="Mohd Noor M.I."/>
            <person name="Ong R.C."/>
            <person name="Putra M."/>
            <person name="Sireger I.Z."/>
            <person name="Indrioko S."/>
            <person name="Kosugi Y."/>
            <person name="Izuno A."/>
            <person name="Isagi Y."/>
            <person name="Lee S.L."/>
            <person name="Shimizu K.K."/>
        </authorList>
    </citation>
    <scope>NUCLEOTIDE SEQUENCE [LARGE SCALE GENOMIC DNA]</scope>
    <source>
        <strain evidence="2">214</strain>
    </source>
</reference>
<comment type="caution">
    <text evidence="2">The sequence shown here is derived from an EMBL/GenBank/DDBJ whole genome shotgun (WGS) entry which is preliminary data.</text>
</comment>
<sequence length="134" mass="14898">MFFGTVEGDNKKVYDLTRTVKNSMDADEQDFDSSTRSNSNRVSHCPPRCFKSQATLQDTQLLSPPKTLIELAQRRSISSSTCPSPVNKPLSPPRNLVESAHKRSISKSTCSLEKIAPRRNVTNGGWSKEEEGRA</sequence>
<name>A0AAV5IP37_9ROSI</name>
<feature type="region of interest" description="Disordered" evidence="1">
    <location>
        <begin position="22"/>
        <end position="45"/>
    </location>
</feature>
<feature type="compositionally biased region" description="Polar residues" evidence="1">
    <location>
        <begin position="32"/>
        <end position="42"/>
    </location>
</feature>
<accession>A0AAV5IP37</accession>
<dbReference type="AlphaFoldDB" id="A0AAV5IP37"/>
<gene>
    <name evidence="2" type="ORF">SLEP1_g13239</name>
</gene>
<evidence type="ECO:0000313" key="2">
    <source>
        <dbReference type="EMBL" id="GKV00570.1"/>
    </source>
</evidence>
<dbReference type="EMBL" id="BPVZ01000015">
    <property type="protein sequence ID" value="GKV00570.1"/>
    <property type="molecule type" value="Genomic_DNA"/>
</dbReference>
<proteinExistence type="predicted"/>
<organism evidence="2 3">
    <name type="scientific">Rubroshorea leprosula</name>
    <dbReference type="NCBI Taxonomy" id="152421"/>
    <lineage>
        <taxon>Eukaryota</taxon>
        <taxon>Viridiplantae</taxon>
        <taxon>Streptophyta</taxon>
        <taxon>Embryophyta</taxon>
        <taxon>Tracheophyta</taxon>
        <taxon>Spermatophyta</taxon>
        <taxon>Magnoliopsida</taxon>
        <taxon>eudicotyledons</taxon>
        <taxon>Gunneridae</taxon>
        <taxon>Pentapetalae</taxon>
        <taxon>rosids</taxon>
        <taxon>malvids</taxon>
        <taxon>Malvales</taxon>
        <taxon>Dipterocarpaceae</taxon>
        <taxon>Rubroshorea</taxon>
    </lineage>
</organism>
<dbReference type="Proteomes" id="UP001054252">
    <property type="component" value="Unassembled WGS sequence"/>
</dbReference>
<keyword evidence="3" id="KW-1185">Reference proteome</keyword>
<feature type="region of interest" description="Disordered" evidence="1">
    <location>
        <begin position="73"/>
        <end position="134"/>
    </location>
</feature>
<feature type="compositionally biased region" description="Polar residues" evidence="1">
    <location>
        <begin position="75"/>
        <end position="84"/>
    </location>
</feature>
<evidence type="ECO:0000256" key="1">
    <source>
        <dbReference type="SAM" id="MobiDB-lite"/>
    </source>
</evidence>